<evidence type="ECO:0000313" key="2">
    <source>
        <dbReference type="EMBL" id="KAF6429752.1"/>
    </source>
</evidence>
<keyword evidence="3" id="KW-1185">Reference proteome</keyword>
<organism evidence="2 3">
    <name type="scientific">Molossus molossus</name>
    <name type="common">Pallas' mastiff bat</name>
    <name type="synonym">Vespertilio molossus</name>
    <dbReference type="NCBI Taxonomy" id="27622"/>
    <lineage>
        <taxon>Eukaryota</taxon>
        <taxon>Metazoa</taxon>
        <taxon>Chordata</taxon>
        <taxon>Craniata</taxon>
        <taxon>Vertebrata</taxon>
        <taxon>Euteleostomi</taxon>
        <taxon>Mammalia</taxon>
        <taxon>Eutheria</taxon>
        <taxon>Laurasiatheria</taxon>
        <taxon>Chiroptera</taxon>
        <taxon>Yangochiroptera</taxon>
        <taxon>Molossidae</taxon>
        <taxon>Molossus</taxon>
    </lineage>
</organism>
<protein>
    <submittedName>
        <fullName evidence="2">Uncharacterized protein</fullName>
    </submittedName>
</protein>
<dbReference type="EMBL" id="JACASF010000015">
    <property type="protein sequence ID" value="KAF6429752.1"/>
    <property type="molecule type" value="Genomic_DNA"/>
</dbReference>
<evidence type="ECO:0000313" key="3">
    <source>
        <dbReference type="Proteomes" id="UP000550707"/>
    </source>
</evidence>
<name>A0A7J8E3L5_MOLMO</name>
<dbReference type="InParanoid" id="A0A7J8E3L5"/>
<dbReference type="Proteomes" id="UP000550707">
    <property type="component" value="Unassembled WGS sequence"/>
</dbReference>
<feature type="compositionally biased region" description="Basic and acidic residues" evidence="1">
    <location>
        <begin position="9"/>
        <end position="21"/>
    </location>
</feature>
<comment type="caution">
    <text evidence="2">The sequence shown here is derived from an EMBL/GenBank/DDBJ whole genome shotgun (WGS) entry which is preliminary data.</text>
</comment>
<feature type="region of interest" description="Disordered" evidence="1">
    <location>
        <begin position="1"/>
        <end position="22"/>
    </location>
</feature>
<evidence type="ECO:0000256" key="1">
    <source>
        <dbReference type="SAM" id="MobiDB-lite"/>
    </source>
</evidence>
<reference evidence="2 3" key="1">
    <citation type="journal article" date="2020" name="Nature">
        <title>Six reference-quality genomes reveal evolution of bat adaptations.</title>
        <authorList>
            <person name="Jebb D."/>
            <person name="Huang Z."/>
            <person name="Pippel M."/>
            <person name="Hughes G.M."/>
            <person name="Lavrichenko K."/>
            <person name="Devanna P."/>
            <person name="Winkler S."/>
            <person name="Jermiin L.S."/>
            <person name="Skirmuntt E.C."/>
            <person name="Katzourakis A."/>
            <person name="Burkitt-Gray L."/>
            <person name="Ray D.A."/>
            <person name="Sullivan K.A.M."/>
            <person name="Roscito J.G."/>
            <person name="Kirilenko B.M."/>
            <person name="Davalos L.M."/>
            <person name="Corthals A.P."/>
            <person name="Power M.L."/>
            <person name="Jones G."/>
            <person name="Ransome R.D."/>
            <person name="Dechmann D.K.N."/>
            <person name="Locatelli A.G."/>
            <person name="Puechmaille S.J."/>
            <person name="Fedrigo O."/>
            <person name="Jarvis E.D."/>
            <person name="Hiller M."/>
            <person name="Vernes S.C."/>
            <person name="Myers E.W."/>
            <person name="Teeling E.C."/>
        </authorList>
    </citation>
    <scope>NUCLEOTIDE SEQUENCE [LARGE SCALE GENOMIC DNA]</scope>
    <source>
        <strain evidence="2">MMolMol1</strain>
        <tissue evidence="2">Muscle</tissue>
    </source>
</reference>
<gene>
    <name evidence="2" type="ORF">HJG59_009066</name>
</gene>
<dbReference type="AlphaFoldDB" id="A0A7J8E3L5"/>
<proteinExistence type="predicted"/>
<accession>A0A7J8E3L5</accession>
<sequence length="150" mass="16571">MSHLVPVRTKTEFQTDSRRAVPEPVSVSRWSLPCSWEGGASSFSLEGSAYETLGPRSGLFNASTRQDLAWPTDSPGQRSPQDARFCKVITSRKLGRWLTEPPVCEQALPTGCARPCVSSEDDDREPDQEDWALAGAFRLNVSPKRHPVIS</sequence>